<evidence type="ECO:0000256" key="2">
    <source>
        <dbReference type="ARBA" id="ARBA00023033"/>
    </source>
</evidence>
<dbReference type="OrthoDB" id="8591538at2"/>
<gene>
    <name evidence="4" type="ORF">BIZ92_26510</name>
</gene>
<organism evidence="4 5">
    <name type="scientific">Alcaligenes xylosoxydans xylosoxydans</name>
    <name type="common">Achromobacter xylosoxidans</name>
    <dbReference type="NCBI Taxonomy" id="85698"/>
    <lineage>
        <taxon>Bacteria</taxon>
        <taxon>Pseudomonadati</taxon>
        <taxon>Pseudomonadota</taxon>
        <taxon>Betaproteobacteria</taxon>
        <taxon>Burkholderiales</taxon>
        <taxon>Alcaligenaceae</taxon>
        <taxon>Achromobacter</taxon>
    </lineage>
</organism>
<evidence type="ECO:0000259" key="3">
    <source>
        <dbReference type="Pfam" id="PF01494"/>
    </source>
</evidence>
<dbReference type="PANTHER" id="PTHR13789">
    <property type="entry name" value="MONOOXYGENASE"/>
    <property type="match status" value="1"/>
</dbReference>
<dbReference type="InterPro" id="IPR002938">
    <property type="entry name" value="FAD-bd"/>
</dbReference>
<dbReference type="AlphaFoldDB" id="A0A1R1JT45"/>
<keyword evidence="1" id="KW-0560">Oxidoreductase</keyword>
<feature type="domain" description="FAD-binding" evidence="3">
    <location>
        <begin position="4"/>
        <end position="329"/>
    </location>
</feature>
<proteinExistence type="predicted"/>
<evidence type="ECO:0000313" key="5">
    <source>
        <dbReference type="Proteomes" id="UP000187251"/>
    </source>
</evidence>
<dbReference type="EMBL" id="MJMN01000015">
    <property type="protein sequence ID" value="OMG86410.1"/>
    <property type="molecule type" value="Genomic_DNA"/>
</dbReference>
<dbReference type="RefSeq" id="WP_076412379.1">
    <property type="nucleotide sequence ID" value="NZ_AP028040.1"/>
</dbReference>
<reference evidence="4 5" key="1">
    <citation type="submission" date="2016-09" db="EMBL/GenBank/DDBJ databases">
        <title>Phylogenomics of Achromobacter.</title>
        <authorList>
            <person name="Jeukens J."/>
            <person name="Freschi L."/>
            <person name="Vincent A.T."/>
            <person name="Emond-Rheault J.-G."/>
            <person name="Kukavica-Ibrulj I."/>
            <person name="Charette S.J."/>
            <person name="Levesque R.C."/>
        </authorList>
    </citation>
    <scope>NUCLEOTIDE SEQUENCE [LARGE SCALE GENOMIC DNA]</scope>
    <source>
        <strain evidence="4 5">AUS488</strain>
    </source>
</reference>
<dbReference type="SUPFAM" id="SSF51905">
    <property type="entry name" value="FAD/NAD(P)-binding domain"/>
    <property type="match status" value="1"/>
</dbReference>
<dbReference type="Pfam" id="PF01494">
    <property type="entry name" value="FAD_binding_3"/>
    <property type="match status" value="1"/>
</dbReference>
<comment type="caution">
    <text evidence="4">The sequence shown here is derived from an EMBL/GenBank/DDBJ whole genome shotgun (WGS) entry which is preliminary data.</text>
</comment>
<sequence>MTLEAIISGGGIGGLATAAALGRRGWRVTVYESRPGLRVTGSGIYLWSNGLAVLSEIGAYERAMRNAFLAEGIEQRDHTGQVLVPALLPPGLRVLAVARSDLLAGLEAAARDAGARIVTGAEVVAAEADGTLVFANGDRAHADLAIGCDGIASPVRRALGLELHRQRAQEGALRSIVRATQQELPPPARGRCIEIWNGTRRLLITPINTEEIYLALTCREDDDQARDTRVLPCWSESFPDWSFLLDRIDRSQVLWNVYTIVYSKRWSAGRACILGDAAHAQPPNLGQGGGMAMQNGLALAAHMANVRDPRDVPEALGAWEAATRPLTEECQRWACLWGELANIPNEARARIVRGVFSEPWVLSRITAASGSAPVAATDWRPASAR</sequence>
<name>A0A1R1JT45_ALCXX</name>
<dbReference type="GO" id="GO:0071949">
    <property type="term" value="F:FAD binding"/>
    <property type="evidence" value="ECO:0007669"/>
    <property type="project" value="InterPro"/>
</dbReference>
<keyword evidence="2 4" id="KW-0503">Monooxygenase</keyword>
<accession>A0A1R1JT45</accession>
<dbReference type="Gene3D" id="3.30.9.10">
    <property type="entry name" value="D-Amino Acid Oxidase, subunit A, domain 2"/>
    <property type="match status" value="1"/>
</dbReference>
<evidence type="ECO:0000256" key="1">
    <source>
        <dbReference type="ARBA" id="ARBA00023002"/>
    </source>
</evidence>
<dbReference type="GO" id="GO:0004497">
    <property type="term" value="F:monooxygenase activity"/>
    <property type="evidence" value="ECO:0007669"/>
    <property type="project" value="UniProtKB-KW"/>
</dbReference>
<dbReference type="Gene3D" id="3.50.50.60">
    <property type="entry name" value="FAD/NAD(P)-binding domain"/>
    <property type="match status" value="1"/>
</dbReference>
<dbReference type="PRINTS" id="PR00420">
    <property type="entry name" value="RNGMNOXGNASE"/>
</dbReference>
<evidence type="ECO:0000313" key="4">
    <source>
        <dbReference type="EMBL" id="OMG86410.1"/>
    </source>
</evidence>
<dbReference type="InterPro" id="IPR050493">
    <property type="entry name" value="FAD-dep_Monooxygenase_BioMet"/>
</dbReference>
<dbReference type="PANTHER" id="PTHR13789:SF309">
    <property type="entry name" value="PUTATIVE (AFU_ORTHOLOGUE AFUA_6G14510)-RELATED"/>
    <property type="match status" value="1"/>
</dbReference>
<dbReference type="InterPro" id="IPR036188">
    <property type="entry name" value="FAD/NAD-bd_sf"/>
</dbReference>
<protein>
    <submittedName>
        <fullName evidence="4">Monooxygenase</fullName>
    </submittedName>
</protein>
<dbReference type="Proteomes" id="UP000187251">
    <property type="component" value="Unassembled WGS sequence"/>
</dbReference>